<accession>A0A0C1GW25</accession>
<evidence type="ECO:0000313" key="3">
    <source>
        <dbReference type="EMBL" id="KIC06042.1"/>
    </source>
</evidence>
<dbReference type="Gene3D" id="2.20.70.140">
    <property type="match status" value="1"/>
</dbReference>
<dbReference type="InterPro" id="IPR011049">
    <property type="entry name" value="Serralysin-like_metalloprot_C"/>
</dbReference>
<proteinExistence type="predicted"/>
<dbReference type="GO" id="GO:0019867">
    <property type="term" value="C:outer membrane"/>
    <property type="evidence" value="ECO:0007669"/>
    <property type="project" value="InterPro"/>
</dbReference>
<name>A0A0C1GW25_9NEIS</name>
<comment type="caution">
    <text evidence="3">The sequence shown here is derived from an EMBL/GenBank/DDBJ whole genome shotgun (WGS) entry which is preliminary data.</text>
</comment>
<dbReference type="AlphaFoldDB" id="A0A0C1GW25"/>
<dbReference type="PATRIC" id="fig|1056807.3.peg.2400"/>
<dbReference type="SUPFAM" id="SSF101967">
    <property type="entry name" value="Adhesin YadA, collagen-binding domain"/>
    <property type="match status" value="1"/>
</dbReference>
<dbReference type="Gene3D" id="6.20.50.100">
    <property type="match status" value="1"/>
</dbReference>
<dbReference type="Pfam" id="PF05662">
    <property type="entry name" value="YadA_stalk"/>
    <property type="match status" value="1"/>
</dbReference>
<organism evidence="3 4">
    <name type="scientific">Morococcus cerebrosus</name>
    <dbReference type="NCBI Taxonomy" id="1056807"/>
    <lineage>
        <taxon>Bacteria</taxon>
        <taxon>Pseudomonadati</taxon>
        <taxon>Pseudomonadota</taxon>
        <taxon>Betaproteobacteria</taxon>
        <taxon>Neisseriales</taxon>
        <taxon>Neisseriaceae</taxon>
        <taxon>Morococcus</taxon>
    </lineage>
</organism>
<protein>
    <submittedName>
        <fullName evidence="3">Hemagglutinin</fullName>
    </submittedName>
</protein>
<dbReference type="InterPro" id="IPR008635">
    <property type="entry name" value="Coiled_stalk_dom"/>
</dbReference>
<evidence type="ECO:0000259" key="2">
    <source>
        <dbReference type="Pfam" id="PF05662"/>
    </source>
</evidence>
<feature type="domain" description="Trimeric autotransporter adhesin YadA-like stalk" evidence="2">
    <location>
        <begin position="202"/>
        <end position="222"/>
    </location>
</feature>
<evidence type="ECO:0000256" key="1">
    <source>
        <dbReference type="SAM" id="MobiDB-lite"/>
    </source>
</evidence>
<reference evidence="3 4" key="1">
    <citation type="submission" date="2014-12" db="EMBL/GenBank/DDBJ databases">
        <title>Genome sequence of Morococcus cerebrosus.</title>
        <authorList>
            <person name="Shin S.-K."/>
            <person name="Yi H."/>
        </authorList>
    </citation>
    <scope>NUCLEOTIDE SEQUENCE [LARGE SCALE GENOMIC DNA]</scope>
    <source>
        <strain evidence="3 4">CIP 81.93</strain>
    </source>
</reference>
<dbReference type="Proteomes" id="UP000031390">
    <property type="component" value="Unassembled WGS sequence"/>
</dbReference>
<sequence length="255" mass="25818">MTIGKDAANGGKPVVIDGKEGIVSGLTNTTLGAAPLADSNKAATEAQLDATQVNLANVLGGNAANNNGNVTTSDIGGTGESNVHDAIKSVKATADKGWKLKANEEADSESEKIAAGDTVTVKQGKNIRVKRSGKELTIETADDVAFNKVTVGNSVLTTDGLTTPQVTAGDSVLGNNGLTIANGTAGSPVSLTKDGLNNGGNKVTNVAKGTADTDGVNVSQLNPIAKYLNTTDNPHAPLPSPNFTLQNVESNESKQ</sequence>
<dbReference type="EMBL" id="JUFZ01000122">
    <property type="protein sequence ID" value="KIC06042.1"/>
    <property type="molecule type" value="Genomic_DNA"/>
</dbReference>
<dbReference type="Gene3D" id="6.10.250.2040">
    <property type="match status" value="1"/>
</dbReference>
<feature type="compositionally biased region" description="Polar residues" evidence="1">
    <location>
        <begin position="241"/>
        <end position="255"/>
    </location>
</feature>
<evidence type="ECO:0000313" key="4">
    <source>
        <dbReference type="Proteomes" id="UP000031390"/>
    </source>
</evidence>
<feature type="region of interest" description="Disordered" evidence="1">
    <location>
        <begin position="230"/>
        <end position="255"/>
    </location>
</feature>
<gene>
    <name evidence="3" type="ORF">MCC93_25030</name>
</gene>